<dbReference type="Proteomes" id="UP000161618">
    <property type="component" value="Segment"/>
</dbReference>
<feature type="region of interest" description="Disordered" evidence="1">
    <location>
        <begin position="20"/>
        <end position="54"/>
    </location>
</feature>
<proteinExistence type="predicted"/>
<keyword evidence="3" id="KW-1185">Reference proteome</keyword>
<reference evidence="2 3" key="5">
    <citation type="journal article" date="2016" name="MSphere">
        <title>Comparison of the Gene Coding Contents and Other Unusual Features of the GC-Rich and AT-Rich Branch Probosciviruses.</title>
        <authorList>
            <person name="Ling P.D."/>
            <person name="Long S.Y."/>
            <person name="Zong J.C."/>
            <person name="Heaggans S.Y."/>
            <person name="Qin X."/>
            <person name="Hayward G.S."/>
        </authorList>
    </citation>
    <scope>NUCLEOTIDE SEQUENCE [LARGE SCALE GENOMIC DNA]</scope>
    <source>
        <strain evidence="2">North American NAP69</strain>
    </source>
</reference>
<evidence type="ECO:0000313" key="2">
    <source>
        <dbReference type="EMBL" id="ALM25956.1"/>
    </source>
</evidence>
<feature type="compositionally biased region" description="Basic and acidic residues" evidence="1">
    <location>
        <begin position="20"/>
        <end position="35"/>
    </location>
</feature>
<reference evidence="3" key="1">
    <citation type="journal article" date="2009" name="Vet. Pathol.">
        <title>Clinico-pathologic features of fatal disease attributed to new variants of endotheliotropic herpesviruses in two Asian elephants (Elephas maximus).</title>
        <authorList>
            <person name="Garner M.M."/>
            <person name="Helmick K."/>
            <person name="Ochsenreiter J."/>
            <person name="Richman L.K."/>
            <person name="Latimer E."/>
            <person name="Wise A.G."/>
            <person name="Maes R.K."/>
            <person name="Kiupel M."/>
            <person name="Nordhausen R.W."/>
            <person name="Zong J.C."/>
            <person name="Hayward G.S."/>
        </authorList>
    </citation>
    <scope>NUCLEOTIDE SEQUENCE [LARGE SCALE GENOMIC DNA]</scope>
</reference>
<reference evidence="3" key="3">
    <citation type="journal article" date="2014" name="J. Virol.">
        <title>Comparative genome analysis of four elephant endotheliotropic herpesviruses, EEHV3, EEHV4, EEHV5, and EEHV6, from cases of hemorrhagic disease or viremia.</title>
        <authorList>
            <person name="Zong JC"/>
            <person name="Latimer EM"/>
            <person name="Long SY"/>
            <person name="Richman LK"/>
            <person name="Heaggans SY"/>
            <person name="Hayward GS."/>
        </authorList>
    </citation>
    <scope>NUCLEOTIDE SEQUENCE [LARGE SCALE GENOMIC DNA]</scope>
</reference>
<sequence length="108" mass="11508">MQTTAMLLTICLGMALCGGGRRDGTVGRRTARDASDLPIGDSPTSNKAARSPVRLPRNVSRVSGPVLLSPDSRPVMCGDVISKSICAYFVIDGVSRIKTRSFHHPNVL</sequence>
<evidence type="ECO:0000256" key="1">
    <source>
        <dbReference type="SAM" id="MobiDB-lite"/>
    </source>
</evidence>
<organism evidence="2 3">
    <name type="scientific">Elephant endotheliotropic herpesvirus 4</name>
    <dbReference type="NCBI Taxonomy" id="548914"/>
    <lineage>
        <taxon>Viruses</taxon>
        <taxon>Duplodnaviria</taxon>
        <taxon>Heunggongvirae</taxon>
        <taxon>Peploviricota</taxon>
        <taxon>Herviviricetes</taxon>
        <taxon>Herpesvirales</taxon>
        <taxon>Orthoherpesviridae</taxon>
        <taxon>Betaherpesvirinae</taxon>
        <taxon>Proboscivirus</taxon>
    </lineage>
</organism>
<dbReference type="GeneID" id="26196628"/>
<reference evidence="2 3" key="4">
    <citation type="journal article" date="2016" name="MSphere">
        <title>Complete Genome Sequence of Elephant Endotheliotropic Herpesvirus 4, the First Example of a GC-Rich Branch Proboscivirus.</title>
        <authorList>
            <person name="Ling P.D."/>
            <person name="Long S.Y."/>
            <person name="Fuery A."/>
            <person name="Peng R.S."/>
            <person name="Heaggans S.Y."/>
            <person name="Qin X."/>
            <person name="Worley K.C."/>
            <person name="Dugan S."/>
            <person name="Hayward G.S."/>
        </authorList>
    </citation>
    <scope>NUCLEOTIDE SEQUENCE [LARGE SCALE GENOMIC DNA]</scope>
    <source>
        <strain evidence="2">North American NAP69</strain>
    </source>
</reference>
<gene>
    <name evidence="2" type="primary">E20A</name>
</gene>
<protein>
    <submittedName>
        <fullName evidence="2">Protein E20A</fullName>
    </submittedName>
</protein>
<evidence type="ECO:0000313" key="3">
    <source>
        <dbReference type="Proteomes" id="UP000161618"/>
    </source>
</evidence>
<dbReference type="RefSeq" id="YP_009179269.1">
    <property type="nucleotide sequence ID" value="NC_028379.1"/>
</dbReference>
<dbReference type="KEGG" id="vg:26196628"/>
<name>A0A0S1TQM2_9BETA</name>
<accession>A0A0S1TQM2</accession>
<dbReference type="EMBL" id="KT832477">
    <property type="protein sequence ID" value="ALM25956.1"/>
    <property type="molecule type" value="Genomic_DNA"/>
</dbReference>
<reference evidence="3" key="2">
    <citation type="journal article" date="2011" name="Vet. Microbiol.">
        <title>Detection and evaluation of novel herpesviruses in routine and pathological samples from Asian and African elephants: identification of two new probosciviruses (EEHV5 and EEHV6) and two new gammaherpesviruses (EGHV3B and EGHV5).</title>
        <authorList>
            <person name="Latimer E"/>
            <person name="Zong JC"/>
            <person name="Heaggans SY"/>
            <person name="Richman LK"/>
            <person name="Hayward GS."/>
        </authorList>
    </citation>
    <scope>NUCLEOTIDE SEQUENCE [LARGE SCALE GENOMIC DNA]</scope>
</reference>